<protein>
    <submittedName>
        <fullName evidence="1">Uncharacterized protein</fullName>
    </submittedName>
</protein>
<organism evidence="1 2">
    <name type="scientific">Aromia moschata</name>
    <dbReference type="NCBI Taxonomy" id="1265417"/>
    <lineage>
        <taxon>Eukaryota</taxon>
        <taxon>Metazoa</taxon>
        <taxon>Ecdysozoa</taxon>
        <taxon>Arthropoda</taxon>
        <taxon>Hexapoda</taxon>
        <taxon>Insecta</taxon>
        <taxon>Pterygota</taxon>
        <taxon>Neoptera</taxon>
        <taxon>Endopterygota</taxon>
        <taxon>Coleoptera</taxon>
        <taxon>Polyphaga</taxon>
        <taxon>Cucujiformia</taxon>
        <taxon>Chrysomeloidea</taxon>
        <taxon>Cerambycidae</taxon>
        <taxon>Cerambycinae</taxon>
        <taxon>Callichromatini</taxon>
        <taxon>Aromia</taxon>
    </lineage>
</organism>
<name>A0AAV8ZIA7_9CUCU</name>
<evidence type="ECO:0000313" key="1">
    <source>
        <dbReference type="EMBL" id="KAJ8963312.1"/>
    </source>
</evidence>
<dbReference type="Proteomes" id="UP001162162">
    <property type="component" value="Unassembled WGS sequence"/>
</dbReference>
<keyword evidence="2" id="KW-1185">Reference proteome</keyword>
<dbReference type="AlphaFoldDB" id="A0AAV8ZIA7"/>
<accession>A0AAV8ZIA7</accession>
<gene>
    <name evidence="1" type="ORF">NQ318_018781</name>
</gene>
<dbReference type="EMBL" id="JAPWTK010000001">
    <property type="protein sequence ID" value="KAJ8963312.1"/>
    <property type="molecule type" value="Genomic_DNA"/>
</dbReference>
<sequence>MTSKLVLDHTETDIYVPIASLAQREGKHYVSPKDIGPRKLQTGFALMQLTTDGCPSMKLLCLYVIIRVFRIILKFTATSVRKKNVELYLQNSKVTLKLFDRSRISISLLKF</sequence>
<comment type="caution">
    <text evidence="1">The sequence shown here is derived from an EMBL/GenBank/DDBJ whole genome shotgun (WGS) entry which is preliminary data.</text>
</comment>
<evidence type="ECO:0000313" key="2">
    <source>
        <dbReference type="Proteomes" id="UP001162162"/>
    </source>
</evidence>
<reference evidence="1" key="1">
    <citation type="journal article" date="2023" name="Insect Mol. Biol.">
        <title>Genome sequencing provides insights into the evolution of gene families encoding plant cell wall-degrading enzymes in longhorned beetles.</title>
        <authorList>
            <person name="Shin N.R."/>
            <person name="Okamura Y."/>
            <person name="Kirsch R."/>
            <person name="Pauchet Y."/>
        </authorList>
    </citation>
    <scope>NUCLEOTIDE SEQUENCE</scope>
    <source>
        <strain evidence="1">AMC_N1</strain>
    </source>
</reference>
<proteinExistence type="predicted"/>